<evidence type="ECO:0000313" key="4">
    <source>
        <dbReference type="Proteomes" id="UP000245998"/>
    </source>
</evidence>
<keyword evidence="1" id="KW-0472">Membrane</keyword>
<feature type="transmembrane region" description="Helical" evidence="1">
    <location>
        <begin position="42"/>
        <end position="65"/>
    </location>
</feature>
<feature type="domain" description="YdbS-like PH" evidence="2">
    <location>
        <begin position="64"/>
        <end position="144"/>
    </location>
</feature>
<dbReference type="PANTHER" id="PTHR34473">
    <property type="entry name" value="UPF0699 TRANSMEMBRANE PROTEIN YDBS"/>
    <property type="match status" value="1"/>
</dbReference>
<keyword evidence="4" id="KW-1185">Reference proteome</keyword>
<keyword evidence="1" id="KW-1133">Transmembrane helix</keyword>
<feature type="transmembrane region" description="Helical" evidence="1">
    <location>
        <begin position="12"/>
        <end position="36"/>
    </location>
</feature>
<organism evidence="3 4">
    <name type="scientific">Pueribacillus theae</name>
    <dbReference type="NCBI Taxonomy" id="2171751"/>
    <lineage>
        <taxon>Bacteria</taxon>
        <taxon>Bacillati</taxon>
        <taxon>Bacillota</taxon>
        <taxon>Bacilli</taxon>
        <taxon>Bacillales</taxon>
        <taxon>Bacillaceae</taxon>
        <taxon>Pueribacillus</taxon>
    </lineage>
</organism>
<dbReference type="RefSeq" id="WP_116556009.1">
    <property type="nucleotide sequence ID" value="NZ_QCZG01000050.1"/>
</dbReference>
<evidence type="ECO:0000259" key="2">
    <source>
        <dbReference type="Pfam" id="PF03703"/>
    </source>
</evidence>
<gene>
    <name evidence="3" type="ORF">DCC39_16540</name>
</gene>
<keyword evidence="1" id="KW-0812">Transmembrane</keyword>
<dbReference type="InterPro" id="IPR005182">
    <property type="entry name" value="YdbS-like_PH"/>
</dbReference>
<accession>A0A2U1JRL8</accession>
<feature type="domain" description="YdbS-like PH" evidence="2">
    <location>
        <begin position="400"/>
        <end position="477"/>
    </location>
</feature>
<feature type="domain" description="YdbS-like PH" evidence="2">
    <location>
        <begin position="261"/>
        <end position="335"/>
    </location>
</feature>
<dbReference type="PANTHER" id="PTHR34473:SF2">
    <property type="entry name" value="UPF0699 TRANSMEMBRANE PROTEIN YDBT"/>
    <property type="match status" value="1"/>
</dbReference>
<feature type="transmembrane region" description="Helical" evidence="1">
    <location>
        <begin position="380"/>
        <end position="397"/>
    </location>
</feature>
<comment type="caution">
    <text evidence="3">The sequence shown here is derived from an EMBL/GenBank/DDBJ whole genome shotgun (WGS) entry which is preliminary data.</text>
</comment>
<protein>
    <recommendedName>
        <fullName evidence="2">YdbS-like PH domain-containing protein</fullName>
    </recommendedName>
</protein>
<proteinExistence type="predicted"/>
<dbReference type="Pfam" id="PF03703">
    <property type="entry name" value="bPH_2"/>
    <property type="match status" value="3"/>
</dbReference>
<feature type="transmembrane region" description="Helical" evidence="1">
    <location>
        <begin position="181"/>
        <end position="202"/>
    </location>
</feature>
<dbReference type="OrthoDB" id="2195155at2"/>
<dbReference type="Proteomes" id="UP000245998">
    <property type="component" value="Unassembled WGS sequence"/>
</dbReference>
<dbReference type="PIRSF" id="PIRSF026631">
    <property type="entry name" value="UCP026631"/>
    <property type="match status" value="1"/>
</dbReference>
<dbReference type="EMBL" id="QCZG01000050">
    <property type="protein sequence ID" value="PWA07599.1"/>
    <property type="molecule type" value="Genomic_DNA"/>
</dbReference>
<sequence>MMFERQHQHPALILLSLIQSLKEMLIPIIFLIYSALKDDTSQWWPLIGFFALILFVLTSSFLRWLRFYYDVTEREVRIEYGIFTRKRRYIPFERIQTINLTQGIIHRMFGLVKLQIETAGSGDEPEAQLQALSRDKAERLREWIRAQKEKSNIDAFIEEKDKKEQLNEEIDYEFKLSKKTLIIAASTSGGFGVLFSFIGALFTQIDNLLPENFFSGMLDALISLSIFFIVIAIFFVALIAWLVSIVNTVFKFGGFVLKKKRDELQIERGILEKRQVTIPINKVQAVRIEEGLFRQPFQLAAIYVDIAGESGSESDLSTVINPLIHKKDVMAFLNHVLPTFAQEIPFQSVPKRSRRRYIIRSTWFYIPLIGAAFWFLPKQFAIASLLLLLFGIVSGWLKHRDAGWFLKERTIGVRFRRWGRTTVLTHKKRIQSFEKDESFLQRRKKLATFHISVLGGLFGNTFTVQDMELEKADDLFHQLRRKRI</sequence>
<reference evidence="3 4" key="1">
    <citation type="submission" date="2018-04" db="EMBL/GenBank/DDBJ databases">
        <title>Camelliibacillus theae gen. nov., sp. nov., isolated from Pu'er tea.</title>
        <authorList>
            <person name="Niu L."/>
        </authorList>
    </citation>
    <scope>NUCLEOTIDE SEQUENCE [LARGE SCALE GENOMIC DNA]</scope>
    <source>
        <strain evidence="3 4">T8</strain>
    </source>
</reference>
<feature type="transmembrane region" description="Helical" evidence="1">
    <location>
        <begin position="357"/>
        <end position="374"/>
    </location>
</feature>
<dbReference type="InterPro" id="IPR014529">
    <property type="entry name" value="UCP026631"/>
</dbReference>
<evidence type="ECO:0000256" key="1">
    <source>
        <dbReference type="SAM" id="Phobius"/>
    </source>
</evidence>
<evidence type="ECO:0000313" key="3">
    <source>
        <dbReference type="EMBL" id="PWA07599.1"/>
    </source>
</evidence>
<dbReference type="AlphaFoldDB" id="A0A2U1JRL8"/>
<feature type="transmembrane region" description="Helical" evidence="1">
    <location>
        <begin position="222"/>
        <end position="250"/>
    </location>
</feature>
<name>A0A2U1JRL8_9BACI</name>